<dbReference type="Pfam" id="PF14024">
    <property type="entry name" value="DUF4240"/>
    <property type="match status" value="1"/>
</dbReference>
<dbReference type="AlphaFoldDB" id="A0A6M5Z3E5"/>
<protein>
    <recommendedName>
        <fullName evidence="1">DUF4240 domain-containing protein</fullName>
    </recommendedName>
</protein>
<gene>
    <name evidence="2" type="ORF">FTUN_7626</name>
</gene>
<feature type="domain" description="DUF4240" evidence="1">
    <location>
        <begin position="1"/>
        <end position="106"/>
    </location>
</feature>
<dbReference type="RefSeq" id="WP_171474859.1">
    <property type="nucleotide sequence ID" value="NZ_CP053452.2"/>
</dbReference>
<proteinExistence type="predicted"/>
<reference evidence="3" key="1">
    <citation type="submission" date="2020-05" db="EMBL/GenBank/DDBJ databases">
        <title>Frigoriglobus tundricola gen. nov., sp. nov., a psychrotolerant cellulolytic planctomycete of the family Gemmataceae with two divergent copies of 16S rRNA gene.</title>
        <authorList>
            <person name="Kulichevskaya I.S."/>
            <person name="Ivanova A.A."/>
            <person name="Naumoff D.G."/>
            <person name="Beletsky A.V."/>
            <person name="Rijpstra W.I.C."/>
            <person name="Sinninghe Damste J.S."/>
            <person name="Mardanov A.V."/>
            <person name="Ravin N.V."/>
            <person name="Dedysh S.N."/>
        </authorList>
    </citation>
    <scope>NUCLEOTIDE SEQUENCE [LARGE SCALE GENOMIC DNA]</scope>
    <source>
        <strain evidence="3">PL17</strain>
    </source>
</reference>
<keyword evidence="3" id="KW-1185">Reference proteome</keyword>
<evidence type="ECO:0000259" key="1">
    <source>
        <dbReference type="Pfam" id="PF14024"/>
    </source>
</evidence>
<dbReference type="InterPro" id="IPR025334">
    <property type="entry name" value="DUF4240"/>
</dbReference>
<dbReference type="Proteomes" id="UP000503447">
    <property type="component" value="Chromosome"/>
</dbReference>
<organism evidence="2 3">
    <name type="scientific">Frigoriglobus tundricola</name>
    <dbReference type="NCBI Taxonomy" id="2774151"/>
    <lineage>
        <taxon>Bacteria</taxon>
        <taxon>Pseudomonadati</taxon>
        <taxon>Planctomycetota</taxon>
        <taxon>Planctomycetia</taxon>
        <taxon>Gemmatales</taxon>
        <taxon>Gemmataceae</taxon>
        <taxon>Frigoriglobus</taxon>
    </lineage>
</organism>
<accession>A0A6M5Z3E5</accession>
<evidence type="ECO:0000313" key="3">
    <source>
        <dbReference type="Proteomes" id="UP000503447"/>
    </source>
</evidence>
<evidence type="ECO:0000313" key="2">
    <source>
        <dbReference type="EMBL" id="QJX00004.1"/>
    </source>
</evidence>
<name>A0A6M5Z3E5_9BACT</name>
<dbReference type="KEGG" id="ftj:FTUN_7626"/>
<dbReference type="EMBL" id="CP053452">
    <property type="protein sequence ID" value="QJX00004.1"/>
    <property type="molecule type" value="Genomic_DNA"/>
</dbReference>
<sequence length="182" mass="20672">MTLDEFWDHIQKSKRKDPDAHAERLEARLAKLKPDHILDFSHWWHVMMCEAYSWNLWGAAYLINGGCSDDGFHYFCNWLILKGRDVFQAAVTNPDTLADVVDPDAEFTECGWDPGANAWFTATKTKSDDAGYAAFGAAEQARHPGRRPYPDLGIEWDHDDEEEMGKRYPRLSALYTDGDAGG</sequence>